<evidence type="ECO:0000256" key="5">
    <source>
        <dbReference type="ARBA" id="ARBA00023015"/>
    </source>
</evidence>
<dbReference type="AlphaFoldDB" id="A0A9X3EGJ0"/>
<protein>
    <recommendedName>
        <fullName evidence="9">Transcriptional regulatory protein</fullName>
    </recommendedName>
</protein>
<keyword evidence="2 9" id="KW-0963">Cytoplasm</keyword>
<dbReference type="CDD" id="cd19925">
    <property type="entry name" value="REC_citrate_TCS"/>
    <property type="match status" value="1"/>
</dbReference>
<dbReference type="GO" id="GO:0005737">
    <property type="term" value="C:cytoplasm"/>
    <property type="evidence" value="ECO:0007669"/>
    <property type="project" value="UniProtKB-SubCell"/>
</dbReference>
<keyword evidence="5 9" id="KW-0805">Transcription regulation</keyword>
<evidence type="ECO:0000259" key="11">
    <source>
        <dbReference type="PROSITE" id="PS50110"/>
    </source>
</evidence>
<gene>
    <name evidence="12" type="ORF">OUO13_18165</name>
</gene>
<dbReference type="InterPro" id="IPR024187">
    <property type="entry name" value="Sig_transdc_resp-reg_cit/mal"/>
</dbReference>
<evidence type="ECO:0000256" key="9">
    <source>
        <dbReference type="PIRNR" id="PIRNR006171"/>
    </source>
</evidence>
<dbReference type="InterPro" id="IPR001789">
    <property type="entry name" value="Sig_transdc_resp-reg_receiver"/>
</dbReference>
<evidence type="ECO:0000256" key="10">
    <source>
        <dbReference type="PROSITE-ProRule" id="PRU00169"/>
    </source>
</evidence>
<dbReference type="Proteomes" id="UP001150830">
    <property type="component" value="Unassembled WGS sequence"/>
</dbReference>
<keyword evidence="6 9" id="KW-0238">DNA-binding</keyword>
<keyword evidence="8 9" id="KW-0804">Transcription</keyword>
<comment type="caution">
    <text evidence="12">The sequence shown here is derived from an EMBL/GenBank/DDBJ whole genome shotgun (WGS) entry which is preliminary data.</text>
</comment>
<dbReference type="RefSeq" id="WP_283175314.1">
    <property type="nucleotide sequence ID" value="NZ_JAPNOA010000058.1"/>
</dbReference>
<evidence type="ECO:0000256" key="8">
    <source>
        <dbReference type="ARBA" id="ARBA00023163"/>
    </source>
</evidence>
<feature type="domain" description="Response regulatory" evidence="11">
    <location>
        <begin position="5"/>
        <end position="122"/>
    </location>
</feature>
<dbReference type="InterPro" id="IPR011006">
    <property type="entry name" value="CheY-like_superfamily"/>
</dbReference>
<evidence type="ECO:0000256" key="2">
    <source>
        <dbReference type="ARBA" id="ARBA00022490"/>
    </source>
</evidence>
<proteinExistence type="predicted"/>
<dbReference type="GO" id="GO:0003677">
    <property type="term" value="F:DNA binding"/>
    <property type="evidence" value="ECO:0007669"/>
    <property type="project" value="UniProtKB-KW"/>
</dbReference>
<dbReference type="PANTHER" id="PTHR45526">
    <property type="entry name" value="TRANSCRIPTIONAL REGULATORY PROTEIN DPIA"/>
    <property type="match status" value="1"/>
</dbReference>
<evidence type="ECO:0000256" key="7">
    <source>
        <dbReference type="ARBA" id="ARBA00023159"/>
    </source>
</evidence>
<name>A0A9X3EGJ0_9GAMM</name>
<organism evidence="12 13">
    <name type="scientific">Parathalassolituus penaei</name>
    <dbReference type="NCBI Taxonomy" id="2997323"/>
    <lineage>
        <taxon>Bacteria</taxon>
        <taxon>Pseudomonadati</taxon>
        <taxon>Pseudomonadota</taxon>
        <taxon>Gammaproteobacteria</taxon>
        <taxon>Oceanospirillales</taxon>
        <taxon>Oceanospirillaceae</taxon>
        <taxon>Parathalassolituus</taxon>
    </lineage>
</organism>
<dbReference type="SUPFAM" id="SSF52172">
    <property type="entry name" value="CheY-like"/>
    <property type="match status" value="1"/>
</dbReference>
<dbReference type="Pfam" id="PF00072">
    <property type="entry name" value="Response_reg"/>
    <property type="match status" value="1"/>
</dbReference>
<dbReference type="PIRSF" id="PIRSF006171">
    <property type="entry name" value="RR_citrat_malat"/>
    <property type="match status" value="1"/>
</dbReference>
<dbReference type="PROSITE" id="PS50110">
    <property type="entry name" value="RESPONSE_REGULATORY"/>
    <property type="match status" value="1"/>
</dbReference>
<dbReference type="Pfam" id="PF20714">
    <property type="entry name" value="HTH_64"/>
    <property type="match status" value="1"/>
</dbReference>
<feature type="modified residue" description="4-aspartylphosphate" evidence="10">
    <location>
        <position position="56"/>
    </location>
</feature>
<comment type="subcellular location">
    <subcellularLocation>
        <location evidence="1 9">Cytoplasm</location>
    </subcellularLocation>
</comment>
<evidence type="ECO:0000313" key="13">
    <source>
        <dbReference type="Proteomes" id="UP001150830"/>
    </source>
</evidence>
<dbReference type="InterPro" id="IPR048714">
    <property type="entry name" value="DpiA-like_HTH"/>
</dbReference>
<evidence type="ECO:0000313" key="12">
    <source>
        <dbReference type="EMBL" id="MCY0967109.1"/>
    </source>
</evidence>
<keyword evidence="13" id="KW-1185">Reference proteome</keyword>
<keyword evidence="7 9" id="KW-0010">Activator</keyword>
<dbReference type="EMBL" id="JAPNOA010000058">
    <property type="protein sequence ID" value="MCY0967109.1"/>
    <property type="molecule type" value="Genomic_DNA"/>
</dbReference>
<evidence type="ECO:0000256" key="6">
    <source>
        <dbReference type="ARBA" id="ARBA00023125"/>
    </source>
</evidence>
<evidence type="ECO:0000256" key="4">
    <source>
        <dbReference type="ARBA" id="ARBA00023012"/>
    </source>
</evidence>
<dbReference type="GO" id="GO:0003700">
    <property type="term" value="F:DNA-binding transcription factor activity"/>
    <property type="evidence" value="ECO:0007669"/>
    <property type="project" value="InterPro"/>
</dbReference>
<sequence length="234" mass="25754">MMDIQVVIAEDDPRIAEIQKRFLERIPGFELVGVAHGLQEARDLVEVLQPQLLLLDVQFPTGTGLELLKDIRAGSRAGVDVILVTAAKEVNTLREALHCGVFDYILKPLVFERLKESLENYQRHLARLSSLESLAQQDVDTLLPRTASSTNGSADSSGRLPKGIDALTLDKVRGVLTNTHQDYSAEEVGREIGASRATARRYLEYLISTREAAAAVSYGTVGRPERRYQSVGAV</sequence>
<reference evidence="12" key="1">
    <citation type="submission" date="2022-11" db="EMBL/GenBank/DDBJ databases">
        <title>Parathalassolutuus dongxingensis gen. nov., sp. nov., a novel member of family Oceanospirillaceae isolated from a coastal shrimp pond in Guangxi, China.</title>
        <authorList>
            <person name="Chen H."/>
        </authorList>
    </citation>
    <scope>NUCLEOTIDE SEQUENCE</scope>
    <source>
        <strain evidence="12">G-43</strain>
    </source>
</reference>
<dbReference type="GO" id="GO:0000156">
    <property type="term" value="F:phosphorelay response regulator activity"/>
    <property type="evidence" value="ECO:0007669"/>
    <property type="project" value="TreeGrafter"/>
</dbReference>
<dbReference type="Gene3D" id="3.40.50.2300">
    <property type="match status" value="1"/>
</dbReference>
<accession>A0A9X3EGJ0</accession>
<dbReference type="PANTHER" id="PTHR45526:SF1">
    <property type="entry name" value="TRANSCRIPTIONAL REGULATORY PROTEIN DCUR-RELATED"/>
    <property type="match status" value="1"/>
</dbReference>
<keyword evidence="3 10" id="KW-0597">Phosphoprotein</keyword>
<dbReference type="SMART" id="SM00448">
    <property type="entry name" value="REC"/>
    <property type="match status" value="1"/>
</dbReference>
<evidence type="ECO:0000256" key="3">
    <source>
        <dbReference type="ARBA" id="ARBA00022553"/>
    </source>
</evidence>
<evidence type="ECO:0000256" key="1">
    <source>
        <dbReference type="ARBA" id="ARBA00004496"/>
    </source>
</evidence>
<dbReference type="InterPro" id="IPR051271">
    <property type="entry name" value="2C-system_Tx_regulators"/>
</dbReference>
<keyword evidence="4 9" id="KW-0902">Two-component regulatory system</keyword>